<dbReference type="InterPro" id="IPR014506">
    <property type="entry name" value="UCP020479_CheW"/>
</dbReference>
<dbReference type="eggNOG" id="COG0835">
    <property type="taxonomic scope" value="Bacteria"/>
</dbReference>
<dbReference type="PROSITE" id="PS50851">
    <property type="entry name" value="CHEW"/>
    <property type="match status" value="1"/>
</dbReference>
<dbReference type="InterPro" id="IPR036061">
    <property type="entry name" value="CheW-like_dom_sf"/>
</dbReference>
<reference evidence="3" key="1">
    <citation type="journal article" date="2005" name="Science">
        <title>Life at depth: Photobacterium profundum genome sequence and expression analysis.</title>
        <authorList>
            <person name="Vezzi A."/>
            <person name="Campanaro S."/>
            <person name="D'Angelo M."/>
            <person name="Simonato F."/>
            <person name="Vitulo N."/>
            <person name="Lauro F.M."/>
            <person name="Cestaro A."/>
            <person name="Malacrida G."/>
            <person name="Simionati B."/>
            <person name="Cannata N."/>
            <person name="Romualdi C."/>
            <person name="Bartlett D.H."/>
            <person name="Valle G."/>
        </authorList>
    </citation>
    <scope>NUCLEOTIDE SEQUENCE [LARGE SCALE GENOMIC DNA]</scope>
    <source>
        <strain evidence="3">ATCC BAA-1253 / SS9</strain>
    </source>
</reference>
<evidence type="ECO:0000313" key="2">
    <source>
        <dbReference type="EMBL" id="CAG19356.1"/>
    </source>
</evidence>
<proteinExistence type="predicted"/>
<feature type="domain" description="CheW-like" evidence="1">
    <location>
        <begin position="228"/>
        <end position="365"/>
    </location>
</feature>
<evidence type="ECO:0000313" key="3">
    <source>
        <dbReference type="Proteomes" id="UP000000593"/>
    </source>
</evidence>
<sequence length="373" mass="41531">MNDKSRLSSEQALDDYFNDLLEEPSVVEDDVVSDETSIPFDFEQLAESRGNDTGTQLESASSVLAEQPILADVERKSKKTPQGLDWTSASKPEPVLTVRAQPASLSEHVLPESPRAFEKEASCDEHFAELGSVQRLLSQMTSISTDSEVEVEIETERVSTAEIDAELLTVTQHDPEFAISDDIDLIISESVSEKADINTDTDTDVAAQVEAGGEQPPEQWYQLDKEQDFQALFFEVCGVTFAVALTELGGIHQMMDLNRLMGRPAWYLGLLTSKEQQFDVVDTARWVMADKLQNDDYKDDFSYIVMLGDSKWGLACDKLHGTEVLTSQSVRWREKAGKRPWLAGMVKEKMCALIHVNALISMLNEGLDVKSIV</sequence>
<evidence type="ECO:0000259" key="1">
    <source>
        <dbReference type="PROSITE" id="PS50851"/>
    </source>
</evidence>
<name>Q6LTM0_PHOPR</name>
<dbReference type="PIRSF" id="PIRSF020479">
    <property type="entry name" value="UCP020479_CheW"/>
    <property type="match status" value="1"/>
</dbReference>
<dbReference type="GO" id="GO:0007165">
    <property type="term" value="P:signal transduction"/>
    <property type="evidence" value="ECO:0007669"/>
    <property type="project" value="InterPro"/>
</dbReference>
<dbReference type="SUPFAM" id="SSF50341">
    <property type="entry name" value="CheW-like"/>
    <property type="match status" value="1"/>
</dbReference>
<dbReference type="Proteomes" id="UP000000593">
    <property type="component" value="Chromosome 1"/>
</dbReference>
<dbReference type="EMBL" id="CR378666">
    <property type="protein sequence ID" value="CAG19356.1"/>
    <property type="molecule type" value="Genomic_DNA"/>
</dbReference>
<dbReference type="HOGENOM" id="CLU_062232_0_0_6"/>
<dbReference type="RefSeq" id="WP_011217691.1">
    <property type="nucleotide sequence ID" value="NC_006370.1"/>
</dbReference>
<accession>Q6LTM0</accession>
<keyword evidence="3" id="KW-1185">Reference proteome</keyword>
<dbReference type="InterPro" id="IPR002545">
    <property type="entry name" value="CheW-lke_dom"/>
</dbReference>
<dbReference type="GO" id="GO:0006935">
    <property type="term" value="P:chemotaxis"/>
    <property type="evidence" value="ECO:0007669"/>
    <property type="project" value="InterPro"/>
</dbReference>
<dbReference type="KEGG" id="ppr:PBPRA0945"/>
<dbReference type="Pfam" id="PF01584">
    <property type="entry name" value="CheW"/>
    <property type="match status" value="1"/>
</dbReference>
<dbReference type="STRING" id="298386.PBPRA0945"/>
<organism evidence="2 3">
    <name type="scientific">Photobacterium profundum (strain SS9)</name>
    <dbReference type="NCBI Taxonomy" id="298386"/>
    <lineage>
        <taxon>Bacteria</taxon>
        <taxon>Pseudomonadati</taxon>
        <taxon>Pseudomonadota</taxon>
        <taxon>Gammaproteobacteria</taxon>
        <taxon>Vibrionales</taxon>
        <taxon>Vibrionaceae</taxon>
        <taxon>Photobacterium</taxon>
    </lineage>
</organism>
<protein>
    <recommendedName>
        <fullName evidence="1">CheW-like domain-containing protein</fullName>
    </recommendedName>
</protein>
<gene>
    <name evidence="2" type="primary">VP2226</name>
    <name evidence="2" type="ordered locus">PBPRA0945</name>
</gene>
<dbReference type="SMART" id="SM00260">
    <property type="entry name" value="CheW"/>
    <property type="match status" value="1"/>
</dbReference>
<dbReference type="AlphaFoldDB" id="Q6LTM0"/>